<keyword evidence="3" id="KW-1185">Reference proteome</keyword>
<name>A0AAN6N4S2_9PEZI</name>
<keyword evidence="1" id="KW-0472">Membrane</keyword>
<feature type="transmembrane region" description="Helical" evidence="1">
    <location>
        <begin position="96"/>
        <end position="116"/>
    </location>
</feature>
<feature type="transmembrane region" description="Helical" evidence="1">
    <location>
        <begin position="522"/>
        <end position="541"/>
    </location>
</feature>
<feature type="transmembrane region" description="Helical" evidence="1">
    <location>
        <begin position="272"/>
        <end position="290"/>
    </location>
</feature>
<sequence>MRNHDVLFHLSPFLTFLLLLAPIPAHAFRWVNNANFTACYNDIIQPIAQNCSDTANQVCLYDPNGVLLNPNRIFITYSACERLCGDGYGIWDTKDILLRISLWVIPAIVLIAHYHFPPLGAWNMICVIAHILADPIDTLWCLLTRITVRRHLLRRAEDQRLLRGGSIATIWAAYDELNFHDPSAHFLQSLRELSPHKGYPVGFLRVKGETSRSLESAKLHSDLDRRCSNRRDSDFESWDRAIQDLSPDERRILYHIEKAAQRLVFNRDESSLTTWMSIFGLGSALMGAFVRTWSNRLDNQTAHTIATVTLLLVVVPIVKLSGNIGAFTSSTAALHIIHDLRDDLTTEFGFDANLFPPLAVPVVVSPSPSHTAAAAARYHRVPGDEILPLTSFPAHHRPSTSTAWTSEDCQLLTWPSVACYSGMNSSYRPAKSSSSPDLVSPIWSLSLLLVSVIWVLGFCYTPALLISYYTPLKGFACRSMAWTVIAVCWLLALLLDRVWVFLHRQLQGRWIEKAENLWRATCIRDVLFTGFIALIVTAQQLGLYNSCFCRAGEVTHSKPSYVNLTPFTDAEFIEGWEMWVPTPGAAFLLSLACIFVLESRVFARHGYLLLGRGNKEREAMLLRLRRLKLASY</sequence>
<keyword evidence="1" id="KW-1133">Transmembrane helix</keyword>
<protein>
    <submittedName>
        <fullName evidence="2">Uncharacterized protein</fullName>
    </submittedName>
</protein>
<evidence type="ECO:0000313" key="3">
    <source>
        <dbReference type="Proteomes" id="UP001303473"/>
    </source>
</evidence>
<feature type="transmembrane region" description="Helical" evidence="1">
    <location>
        <begin position="481"/>
        <end position="502"/>
    </location>
</feature>
<feature type="transmembrane region" description="Helical" evidence="1">
    <location>
        <begin position="122"/>
        <end position="143"/>
    </location>
</feature>
<feature type="transmembrane region" description="Helical" evidence="1">
    <location>
        <begin position="578"/>
        <end position="597"/>
    </location>
</feature>
<gene>
    <name evidence="2" type="ORF">QBC46DRAFT_438313</name>
</gene>
<evidence type="ECO:0000256" key="1">
    <source>
        <dbReference type="SAM" id="Phobius"/>
    </source>
</evidence>
<feature type="transmembrane region" description="Helical" evidence="1">
    <location>
        <begin position="302"/>
        <end position="320"/>
    </location>
</feature>
<accession>A0AAN6N4S2</accession>
<proteinExistence type="predicted"/>
<comment type="caution">
    <text evidence="2">The sequence shown here is derived from an EMBL/GenBank/DDBJ whole genome shotgun (WGS) entry which is preliminary data.</text>
</comment>
<dbReference type="AlphaFoldDB" id="A0AAN6N4S2"/>
<reference evidence="3" key="1">
    <citation type="journal article" date="2023" name="Mol. Phylogenet. Evol.">
        <title>Genome-scale phylogeny and comparative genomics of the fungal order Sordariales.</title>
        <authorList>
            <person name="Hensen N."/>
            <person name="Bonometti L."/>
            <person name="Westerberg I."/>
            <person name="Brannstrom I.O."/>
            <person name="Guillou S."/>
            <person name="Cros-Aarteil S."/>
            <person name="Calhoun S."/>
            <person name="Haridas S."/>
            <person name="Kuo A."/>
            <person name="Mondo S."/>
            <person name="Pangilinan J."/>
            <person name="Riley R."/>
            <person name="LaButti K."/>
            <person name="Andreopoulos B."/>
            <person name="Lipzen A."/>
            <person name="Chen C."/>
            <person name="Yan M."/>
            <person name="Daum C."/>
            <person name="Ng V."/>
            <person name="Clum A."/>
            <person name="Steindorff A."/>
            <person name="Ohm R.A."/>
            <person name="Martin F."/>
            <person name="Silar P."/>
            <person name="Natvig D.O."/>
            <person name="Lalanne C."/>
            <person name="Gautier V."/>
            <person name="Ament-Velasquez S.L."/>
            <person name="Kruys A."/>
            <person name="Hutchinson M.I."/>
            <person name="Powell A.J."/>
            <person name="Barry K."/>
            <person name="Miller A.N."/>
            <person name="Grigoriev I.V."/>
            <person name="Debuchy R."/>
            <person name="Gladieux P."/>
            <person name="Hiltunen Thoren M."/>
            <person name="Johannesson H."/>
        </authorList>
    </citation>
    <scope>NUCLEOTIDE SEQUENCE [LARGE SCALE GENOMIC DNA]</scope>
    <source>
        <strain evidence="3">CBS 340.73</strain>
    </source>
</reference>
<dbReference type="EMBL" id="MU853815">
    <property type="protein sequence ID" value="KAK3939172.1"/>
    <property type="molecule type" value="Genomic_DNA"/>
</dbReference>
<feature type="transmembrane region" description="Helical" evidence="1">
    <location>
        <begin position="6"/>
        <end position="23"/>
    </location>
</feature>
<dbReference type="Proteomes" id="UP001303473">
    <property type="component" value="Unassembled WGS sequence"/>
</dbReference>
<feature type="transmembrane region" description="Helical" evidence="1">
    <location>
        <begin position="442"/>
        <end position="469"/>
    </location>
</feature>
<evidence type="ECO:0000313" key="2">
    <source>
        <dbReference type="EMBL" id="KAK3939172.1"/>
    </source>
</evidence>
<organism evidence="2 3">
    <name type="scientific">Diplogelasinospora grovesii</name>
    <dbReference type="NCBI Taxonomy" id="303347"/>
    <lineage>
        <taxon>Eukaryota</taxon>
        <taxon>Fungi</taxon>
        <taxon>Dikarya</taxon>
        <taxon>Ascomycota</taxon>
        <taxon>Pezizomycotina</taxon>
        <taxon>Sordariomycetes</taxon>
        <taxon>Sordariomycetidae</taxon>
        <taxon>Sordariales</taxon>
        <taxon>Diplogelasinosporaceae</taxon>
        <taxon>Diplogelasinospora</taxon>
    </lineage>
</organism>
<keyword evidence="1" id="KW-0812">Transmembrane</keyword>